<sequence>MALHNTKVSSPSPNVAMWARTLLTTLLLSLLTGGLLGFVAVRTNIILEIFIIGAGILLGLACAIAWPKEISGRAAFALFVVFGWILLWTANIMLRTGGSLALVTPPLLLKAMPLTFLDFIFEVYAVFAACWAWDFWLRRKGLRQPYQLTESERRQYDILLMQILTIGIIGLASIITRTFPSIGLLSLLLIGMFGFYPRHRAFLLDFAPILFMLLSYDSLRLFADDLTPNELHITDLIAWERTLLGGHIANVVLQNWLWDRSFSPLLDNIALAFYYSHYILPIILMVIVWQLYPRFYWPLVGGIVVLAYMAFITYILFPAAPPWWAAHFGYLEGVRAFHSIDILLNSPNPVAAMPSLHMAMPTYLALFGTMLWRKRGLWLWIFPLGVAFATIYLGHHYVVDLLAGMVYAFFVFAGVYLWIHRHRHLTT</sequence>
<feature type="transmembrane region" description="Helical" evidence="5">
    <location>
        <begin position="377"/>
        <end position="395"/>
    </location>
</feature>
<feature type="transmembrane region" description="Helical" evidence="5">
    <location>
        <begin position="74"/>
        <end position="94"/>
    </location>
</feature>
<feature type="transmembrane region" description="Helical" evidence="5">
    <location>
        <begin position="21"/>
        <end position="39"/>
    </location>
</feature>
<keyword evidence="3 5" id="KW-1133">Transmembrane helix</keyword>
<comment type="subcellular location">
    <subcellularLocation>
        <location evidence="1">Membrane</location>
        <topology evidence="1">Multi-pass membrane protein</topology>
    </subcellularLocation>
</comment>
<evidence type="ECO:0000313" key="8">
    <source>
        <dbReference type="Proteomes" id="UP000037784"/>
    </source>
</evidence>
<dbReference type="PANTHER" id="PTHR31310:SF7">
    <property type="entry name" value="PA-PHOSPHATASE RELATED-FAMILY PROTEIN DDB_G0268928"/>
    <property type="match status" value="1"/>
</dbReference>
<evidence type="ECO:0000256" key="5">
    <source>
        <dbReference type="SAM" id="Phobius"/>
    </source>
</evidence>
<feature type="transmembrane region" description="Helical" evidence="5">
    <location>
        <begin position="158"/>
        <end position="175"/>
    </location>
</feature>
<dbReference type="InParanoid" id="A0A0M8K8N9"/>
<dbReference type="GO" id="GO:0016020">
    <property type="term" value="C:membrane"/>
    <property type="evidence" value="ECO:0007669"/>
    <property type="project" value="UniProtKB-SubCell"/>
</dbReference>
<dbReference type="PANTHER" id="PTHR31310">
    <property type="match status" value="1"/>
</dbReference>
<evidence type="ECO:0000259" key="6">
    <source>
        <dbReference type="SMART" id="SM00014"/>
    </source>
</evidence>
<evidence type="ECO:0000313" key="7">
    <source>
        <dbReference type="EMBL" id="GAP64083.1"/>
    </source>
</evidence>
<organism evidence="7 8">
    <name type="scientific">Ardenticatena maritima</name>
    <dbReference type="NCBI Taxonomy" id="872965"/>
    <lineage>
        <taxon>Bacteria</taxon>
        <taxon>Bacillati</taxon>
        <taxon>Chloroflexota</taxon>
        <taxon>Ardenticatenia</taxon>
        <taxon>Ardenticatenales</taxon>
        <taxon>Ardenticatenaceae</taxon>
        <taxon>Ardenticatena</taxon>
    </lineage>
</organism>
<feature type="transmembrane region" description="Helical" evidence="5">
    <location>
        <begin position="114"/>
        <end position="137"/>
    </location>
</feature>
<feature type="transmembrane region" description="Helical" evidence="5">
    <location>
        <begin position="45"/>
        <end position="67"/>
    </location>
</feature>
<keyword evidence="8" id="KW-1185">Reference proteome</keyword>
<feature type="transmembrane region" description="Helical" evidence="5">
    <location>
        <begin position="181"/>
        <end position="196"/>
    </location>
</feature>
<evidence type="ECO:0000256" key="2">
    <source>
        <dbReference type="ARBA" id="ARBA00022692"/>
    </source>
</evidence>
<name>A0A0M8K8N9_9CHLR</name>
<dbReference type="InterPro" id="IPR026841">
    <property type="entry name" value="Aur1/Ipt1"/>
</dbReference>
<dbReference type="InterPro" id="IPR052185">
    <property type="entry name" value="IPC_Synthase-Related"/>
</dbReference>
<gene>
    <name evidence="7" type="ORF">ARMA_2506</name>
</gene>
<dbReference type="EMBL" id="BBZA01000225">
    <property type="protein sequence ID" value="GAP64083.1"/>
    <property type="molecule type" value="Genomic_DNA"/>
</dbReference>
<feature type="transmembrane region" description="Helical" evidence="5">
    <location>
        <begin position="203"/>
        <end position="223"/>
    </location>
</feature>
<feature type="domain" description="Phosphatidic acid phosphatase type 2/haloperoxidase" evidence="6">
    <location>
        <begin position="300"/>
        <end position="416"/>
    </location>
</feature>
<keyword evidence="4 5" id="KW-0472">Membrane</keyword>
<comment type="caution">
    <text evidence="7">The sequence shown here is derived from an EMBL/GenBank/DDBJ whole genome shotgun (WGS) entry which is preliminary data.</text>
</comment>
<protein>
    <recommendedName>
        <fullName evidence="6">Phosphatidic acid phosphatase type 2/haloperoxidase domain-containing protein</fullName>
    </recommendedName>
</protein>
<dbReference type="STRING" id="872965.SE16_14000"/>
<feature type="transmembrane region" description="Helical" evidence="5">
    <location>
        <begin position="351"/>
        <end position="372"/>
    </location>
</feature>
<dbReference type="AlphaFoldDB" id="A0A0M8K8N9"/>
<reference evidence="8" key="2">
    <citation type="submission" date="2015-08" db="EMBL/GenBank/DDBJ databases">
        <title>Draft Genome Sequence of a Heterotrophic Facultative Anaerobic Bacterium Ardenticatena maritima Strain 110S.</title>
        <authorList>
            <person name="Kawaichi S."/>
            <person name="Yoshida T."/>
            <person name="Sako Y."/>
            <person name="Nakamura R."/>
        </authorList>
    </citation>
    <scope>NUCLEOTIDE SEQUENCE [LARGE SCALE GENOMIC DNA]</scope>
    <source>
        <strain evidence="8">110S</strain>
    </source>
</reference>
<reference evidence="7 8" key="1">
    <citation type="journal article" date="2015" name="Genome Announc.">
        <title>Draft Genome Sequence of a Heterotrophic Facultative Anaerobic Thermophilic Bacterium, Ardenticatena maritima Strain 110ST.</title>
        <authorList>
            <person name="Kawaichi S."/>
            <person name="Yoshida T."/>
            <person name="Sako Y."/>
            <person name="Nakamura R."/>
        </authorList>
    </citation>
    <scope>NUCLEOTIDE SEQUENCE [LARGE SCALE GENOMIC DNA]</scope>
    <source>
        <strain evidence="7 8">110S</strain>
    </source>
</reference>
<dbReference type="Pfam" id="PF14378">
    <property type="entry name" value="PAP2_3"/>
    <property type="match status" value="1"/>
</dbReference>
<evidence type="ECO:0000256" key="1">
    <source>
        <dbReference type="ARBA" id="ARBA00004141"/>
    </source>
</evidence>
<accession>A0A0M8K8N9</accession>
<keyword evidence="2 5" id="KW-0812">Transmembrane</keyword>
<evidence type="ECO:0000256" key="4">
    <source>
        <dbReference type="ARBA" id="ARBA00023136"/>
    </source>
</evidence>
<feature type="transmembrane region" description="Helical" evidence="5">
    <location>
        <begin position="296"/>
        <end position="317"/>
    </location>
</feature>
<feature type="transmembrane region" description="Helical" evidence="5">
    <location>
        <begin position="401"/>
        <end position="419"/>
    </location>
</feature>
<proteinExistence type="predicted"/>
<dbReference type="Proteomes" id="UP000037784">
    <property type="component" value="Unassembled WGS sequence"/>
</dbReference>
<dbReference type="InterPro" id="IPR000326">
    <property type="entry name" value="PAP2/HPO"/>
</dbReference>
<dbReference type="SUPFAM" id="SSF48317">
    <property type="entry name" value="Acid phosphatase/Vanadium-dependent haloperoxidase"/>
    <property type="match status" value="1"/>
</dbReference>
<dbReference type="Gene3D" id="1.20.144.10">
    <property type="entry name" value="Phosphatidic acid phosphatase type 2/haloperoxidase"/>
    <property type="match status" value="1"/>
</dbReference>
<feature type="transmembrane region" description="Helical" evidence="5">
    <location>
        <begin position="269"/>
        <end position="289"/>
    </location>
</feature>
<dbReference type="SMART" id="SM00014">
    <property type="entry name" value="acidPPc"/>
    <property type="match status" value="1"/>
</dbReference>
<evidence type="ECO:0000256" key="3">
    <source>
        <dbReference type="ARBA" id="ARBA00022989"/>
    </source>
</evidence>
<dbReference type="InterPro" id="IPR036938">
    <property type="entry name" value="PAP2/HPO_sf"/>
</dbReference>